<evidence type="ECO:0000256" key="1">
    <source>
        <dbReference type="ARBA" id="ARBA00012513"/>
    </source>
</evidence>
<dbReference type="InterPro" id="IPR017441">
    <property type="entry name" value="Protein_kinase_ATP_BS"/>
</dbReference>
<keyword evidence="5" id="KW-0418">Kinase</keyword>
<organism evidence="14">
    <name type="scientific">Onchocerca flexuosa</name>
    <dbReference type="NCBI Taxonomy" id="387005"/>
    <lineage>
        <taxon>Eukaryota</taxon>
        <taxon>Metazoa</taxon>
        <taxon>Ecdysozoa</taxon>
        <taxon>Nematoda</taxon>
        <taxon>Chromadorea</taxon>
        <taxon>Rhabditida</taxon>
        <taxon>Spirurina</taxon>
        <taxon>Spiruromorpha</taxon>
        <taxon>Filarioidea</taxon>
        <taxon>Onchocercidae</taxon>
        <taxon>Onchocerca</taxon>
    </lineage>
</organism>
<feature type="binding site" evidence="9">
    <location>
        <position position="221"/>
    </location>
    <ligand>
        <name>ATP</name>
        <dbReference type="ChEBI" id="CHEBI:30616"/>
    </ligand>
</feature>
<dbReference type="Gene3D" id="1.10.510.10">
    <property type="entry name" value="Transferase(Phosphotransferase) domain 1"/>
    <property type="match status" value="1"/>
</dbReference>
<dbReference type="CDD" id="cd08307">
    <property type="entry name" value="Death_Pelle"/>
    <property type="match status" value="1"/>
</dbReference>
<dbReference type="GO" id="GO:0005524">
    <property type="term" value="F:ATP binding"/>
    <property type="evidence" value="ECO:0007669"/>
    <property type="project" value="UniProtKB-UniRule"/>
</dbReference>
<dbReference type="PANTHER" id="PTHR48006:SF102">
    <property type="entry name" value="LEUCINE-RICH REPEAT-CONTAINING PROTEIN DDB_G0281931-RELATED"/>
    <property type="match status" value="1"/>
</dbReference>
<dbReference type="PROSITE" id="PS00108">
    <property type="entry name" value="PROTEIN_KINASE_ST"/>
    <property type="match status" value="1"/>
</dbReference>
<reference evidence="14" key="1">
    <citation type="submission" date="2016-06" db="UniProtKB">
        <authorList>
            <consortium name="WormBaseParasite"/>
        </authorList>
    </citation>
    <scope>IDENTIFICATION</scope>
</reference>
<comment type="similarity">
    <text evidence="10">Belongs to the protein kinase superfamily.</text>
</comment>
<dbReference type="InterPro" id="IPR000719">
    <property type="entry name" value="Prot_kinase_dom"/>
</dbReference>
<evidence type="ECO:0000256" key="8">
    <source>
        <dbReference type="ARBA" id="ARBA00048679"/>
    </source>
</evidence>
<protein>
    <recommendedName>
        <fullName evidence="1">non-specific serine/threonine protein kinase</fullName>
        <ecNumber evidence="1">2.7.11.1</ecNumber>
    </recommendedName>
</protein>
<dbReference type="SUPFAM" id="SSF56112">
    <property type="entry name" value="Protein kinase-like (PK-like)"/>
    <property type="match status" value="1"/>
</dbReference>
<evidence type="ECO:0000256" key="4">
    <source>
        <dbReference type="ARBA" id="ARBA00022741"/>
    </source>
</evidence>
<keyword evidence="3" id="KW-0808">Transferase</keyword>
<evidence type="ECO:0000313" key="13">
    <source>
        <dbReference type="Proteomes" id="UP000267606"/>
    </source>
</evidence>
<comment type="catalytic activity">
    <reaction evidence="8">
        <text>L-seryl-[protein] + ATP = O-phospho-L-seryl-[protein] + ADP + H(+)</text>
        <dbReference type="Rhea" id="RHEA:17989"/>
        <dbReference type="Rhea" id="RHEA-COMP:9863"/>
        <dbReference type="Rhea" id="RHEA-COMP:11604"/>
        <dbReference type="ChEBI" id="CHEBI:15378"/>
        <dbReference type="ChEBI" id="CHEBI:29999"/>
        <dbReference type="ChEBI" id="CHEBI:30616"/>
        <dbReference type="ChEBI" id="CHEBI:83421"/>
        <dbReference type="ChEBI" id="CHEBI:456216"/>
        <dbReference type="EC" id="2.7.11.1"/>
    </reaction>
</comment>
<evidence type="ECO:0000313" key="12">
    <source>
        <dbReference type="EMBL" id="VDO30086.1"/>
    </source>
</evidence>
<comment type="catalytic activity">
    <reaction evidence="7">
        <text>L-threonyl-[protein] + ATP = O-phospho-L-threonyl-[protein] + ADP + H(+)</text>
        <dbReference type="Rhea" id="RHEA:46608"/>
        <dbReference type="Rhea" id="RHEA-COMP:11060"/>
        <dbReference type="Rhea" id="RHEA-COMP:11605"/>
        <dbReference type="ChEBI" id="CHEBI:15378"/>
        <dbReference type="ChEBI" id="CHEBI:30013"/>
        <dbReference type="ChEBI" id="CHEBI:30616"/>
        <dbReference type="ChEBI" id="CHEBI:61977"/>
        <dbReference type="ChEBI" id="CHEBI:456216"/>
        <dbReference type="EC" id="2.7.11.1"/>
    </reaction>
</comment>
<dbReference type="InterPro" id="IPR011009">
    <property type="entry name" value="Kinase-like_dom_sf"/>
</dbReference>
<sequence>MDLSGVPSRTDTYVYLLPFSVRKQLAAILDPDNAWELLAFVMPDIGNVDVRACRDAGSYESPTENLLAIWGSKGNKIIQLYNCLGRAKLVRAMKEIRHLVDPLFYRWEEQCLQSANKNNRESEKALTFSSCCSPKSDGVLMRCFGETFSLKYFDNVRWLDPETDTFTDSDVIYKTLQNTPCIKYDDIMKITNNFSSNNILGSGGYGTVYRGTWEQTEVAVKRIQSTKEYGAKVTPSFIKNLTLFTLYEFPNQILQKEQMRQSLQELRTLSKYRHDNILPLYAYSLDGPQPCLLYQYMSNGSLFDCLFGKKSMVLTWLQRMSIMIGCARALHYLHSIAKNPIIHGDVKSANILLDKHLEPKLGDFGLCRDNFSK</sequence>
<evidence type="ECO:0000313" key="14">
    <source>
        <dbReference type="WBParaSite" id="OFLC_0000158901-mRNA-1"/>
    </source>
</evidence>
<dbReference type="InterPro" id="IPR008271">
    <property type="entry name" value="Ser/Thr_kinase_AS"/>
</dbReference>
<dbReference type="InterPro" id="IPR051824">
    <property type="entry name" value="LRR_Rcpt-Like_S/T_Kinase"/>
</dbReference>
<evidence type="ECO:0000256" key="9">
    <source>
        <dbReference type="PROSITE-ProRule" id="PRU10141"/>
    </source>
</evidence>
<evidence type="ECO:0000256" key="2">
    <source>
        <dbReference type="ARBA" id="ARBA00022527"/>
    </source>
</evidence>
<dbReference type="GO" id="GO:0004674">
    <property type="term" value="F:protein serine/threonine kinase activity"/>
    <property type="evidence" value="ECO:0007669"/>
    <property type="project" value="UniProtKB-KW"/>
</dbReference>
<dbReference type="EC" id="2.7.11.1" evidence="1"/>
<keyword evidence="13" id="KW-1185">Reference proteome</keyword>
<keyword evidence="2 10" id="KW-0723">Serine/threonine-protein kinase</keyword>
<evidence type="ECO:0000256" key="5">
    <source>
        <dbReference type="ARBA" id="ARBA00022777"/>
    </source>
</evidence>
<dbReference type="InterPro" id="IPR011029">
    <property type="entry name" value="DEATH-like_dom_sf"/>
</dbReference>
<dbReference type="Gene3D" id="3.30.200.20">
    <property type="entry name" value="Phosphorylase Kinase, domain 1"/>
    <property type="match status" value="1"/>
</dbReference>
<evidence type="ECO:0000256" key="10">
    <source>
        <dbReference type="RuleBase" id="RU000304"/>
    </source>
</evidence>
<evidence type="ECO:0000256" key="3">
    <source>
        <dbReference type="ARBA" id="ARBA00022679"/>
    </source>
</evidence>
<gene>
    <name evidence="12" type="ORF">OFLC_LOCUS1590</name>
</gene>
<evidence type="ECO:0000256" key="7">
    <source>
        <dbReference type="ARBA" id="ARBA00047899"/>
    </source>
</evidence>
<dbReference type="AlphaFoldDB" id="A0A183H280"/>
<proteinExistence type="inferred from homology"/>
<accession>A0A183H280</accession>
<reference evidence="12 13" key="2">
    <citation type="submission" date="2018-11" db="EMBL/GenBank/DDBJ databases">
        <authorList>
            <consortium name="Pathogen Informatics"/>
        </authorList>
    </citation>
    <scope>NUCLEOTIDE SEQUENCE [LARGE SCALE GENOMIC DNA]</scope>
</reference>
<dbReference type="PANTHER" id="PTHR48006">
    <property type="entry name" value="LEUCINE-RICH REPEAT-CONTAINING PROTEIN DDB_G0281931-RELATED"/>
    <property type="match status" value="1"/>
</dbReference>
<dbReference type="PROSITE" id="PS00107">
    <property type="entry name" value="PROTEIN_KINASE_ATP"/>
    <property type="match status" value="1"/>
</dbReference>
<dbReference type="SMART" id="SM00220">
    <property type="entry name" value="S_TKc"/>
    <property type="match status" value="1"/>
</dbReference>
<feature type="domain" description="Protein kinase" evidence="11">
    <location>
        <begin position="194"/>
        <end position="373"/>
    </location>
</feature>
<keyword evidence="6 9" id="KW-0067">ATP-binding</keyword>
<name>A0A183H280_9BILA</name>
<dbReference type="PROSITE" id="PS50011">
    <property type="entry name" value="PROTEIN_KINASE_DOM"/>
    <property type="match status" value="1"/>
</dbReference>
<evidence type="ECO:0000256" key="6">
    <source>
        <dbReference type="ARBA" id="ARBA00022840"/>
    </source>
</evidence>
<dbReference type="InterPro" id="IPR037924">
    <property type="entry name" value="Pelle_death"/>
</dbReference>
<dbReference type="Pfam" id="PF00069">
    <property type="entry name" value="Pkinase"/>
    <property type="match status" value="1"/>
</dbReference>
<keyword evidence="4 9" id="KW-0547">Nucleotide-binding</keyword>
<dbReference type="EMBL" id="UZAJ01000780">
    <property type="protein sequence ID" value="VDO30086.1"/>
    <property type="molecule type" value="Genomic_DNA"/>
</dbReference>
<dbReference type="SUPFAM" id="SSF47986">
    <property type="entry name" value="DEATH domain"/>
    <property type="match status" value="1"/>
</dbReference>
<dbReference type="WBParaSite" id="OFLC_0000158901-mRNA-1">
    <property type="protein sequence ID" value="OFLC_0000158901-mRNA-1"/>
    <property type="gene ID" value="OFLC_0000158901"/>
</dbReference>
<dbReference type="Proteomes" id="UP000267606">
    <property type="component" value="Unassembled WGS sequence"/>
</dbReference>
<dbReference type="Gene3D" id="1.10.533.10">
    <property type="entry name" value="Death Domain, Fas"/>
    <property type="match status" value="1"/>
</dbReference>
<dbReference type="STRING" id="387005.A0A183H280"/>
<evidence type="ECO:0000259" key="11">
    <source>
        <dbReference type="PROSITE" id="PS50011"/>
    </source>
</evidence>